<dbReference type="PANTHER" id="PTHR20935:SF1">
    <property type="entry name" value="SLL1549 PROTEIN"/>
    <property type="match status" value="1"/>
</dbReference>
<name>A0A7I7S8N0_9MYCO</name>
<dbReference type="PANTHER" id="PTHR20935">
    <property type="entry name" value="PHOSPHOGLYCERATE MUTASE-RELATED"/>
    <property type="match status" value="1"/>
</dbReference>
<dbReference type="Proteomes" id="UP000193577">
    <property type="component" value="Unassembled WGS sequence"/>
</dbReference>
<dbReference type="CDD" id="cd07067">
    <property type="entry name" value="HP_PGM_like"/>
    <property type="match status" value="1"/>
</dbReference>
<dbReference type="Gene3D" id="3.40.50.1240">
    <property type="entry name" value="Phosphoglycerate mutase-like"/>
    <property type="match status" value="1"/>
</dbReference>
<proteinExistence type="predicted"/>
<sequence length="173" mass="18348">MSHASPPRTLILLRHAKSDYPPGVDDHGRPLAARGRREAGIAGRWLHAEFPVIDAVLCSTAVRTRQTLSRADLAVPVAAVRYVERLYGATPGAVIAEINAVPETAATLVVIGHEPAISQVALGLADPATSDRDAADRIATKFPTSGIAVLTVPCPWSRLELGGATLTRFHVPR</sequence>
<evidence type="ECO:0000313" key="3">
    <source>
        <dbReference type="Proteomes" id="UP000193577"/>
    </source>
</evidence>
<organism evidence="2 3">
    <name type="scientific">Mycolicibacillus koreensis</name>
    <dbReference type="NCBI Taxonomy" id="1069220"/>
    <lineage>
        <taxon>Bacteria</taxon>
        <taxon>Bacillati</taxon>
        <taxon>Actinomycetota</taxon>
        <taxon>Actinomycetes</taxon>
        <taxon>Mycobacteriales</taxon>
        <taxon>Mycobacteriaceae</taxon>
        <taxon>Mycolicibacillus</taxon>
    </lineage>
</organism>
<dbReference type="GO" id="GO:0016787">
    <property type="term" value="F:hydrolase activity"/>
    <property type="evidence" value="ECO:0007669"/>
    <property type="project" value="UniProtKB-KW"/>
</dbReference>
<dbReference type="SUPFAM" id="SSF53254">
    <property type="entry name" value="Phosphoglycerate mutase-like"/>
    <property type="match status" value="1"/>
</dbReference>
<comment type="caution">
    <text evidence="2">The sequence shown here is derived from an EMBL/GenBank/DDBJ whole genome shotgun (WGS) entry which is preliminary data.</text>
</comment>
<gene>
    <name evidence="2" type="ORF">B8W67_14785</name>
</gene>
<dbReference type="InterPro" id="IPR051021">
    <property type="entry name" value="Mito_Ser/Thr_phosphatase"/>
</dbReference>
<dbReference type="InterPro" id="IPR029033">
    <property type="entry name" value="His_PPase_superfam"/>
</dbReference>
<dbReference type="EMBL" id="NCXO01000035">
    <property type="protein sequence ID" value="OSC32667.1"/>
    <property type="molecule type" value="Genomic_DNA"/>
</dbReference>
<dbReference type="AlphaFoldDB" id="A0A7I7S8N0"/>
<reference evidence="2 3" key="1">
    <citation type="submission" date="2017-04" db="EMBL/GenBank/DDBJ databases">
        <title>The new phylogeny of genus Mycobacterium.</title>
        <authorList>
            <person name="Tortoli E."/>
            <person name="Trovato A."/>
            <person name="Cirillo D.M."/>
        </authorList>
    </citation>
    <scope>NUCLEOTIDE SEQUENCE [LARGE SCALE GENOMIC DNA]</scope>
    <source>
        <strain evidence="2 3">KCTC 19819</strain>
    </source>
</reference>
<evidence type="ECO:0000313" key="2">
    <source>
        <dbReference type="EMBL" id="OSC32667.1"/>
    </source>
</evidence>
<evidence type="ECO:0000256" key="1">
    <source>
        <dbReference type="ARBA" id="ARBA00022801"/>
    </source>
</evidence>
<keyword evidence="3" id="KW-1185">Reference proteome</keyword>
<dbReference type="RefSeq" id="WP_069392081.1">
    <property type="nucleotide sequence ID" value="NZ_AP022594.1"/>
</dbReference>
<protein>
    <submittedName>
        <fullName evidence="2">Histidine phosphatase family protein</fullName>
    </submittedName>
</protein>
<dbReference type="InterPro" id="IPR013078">
    <property type="entry name" value="His_Pase_superF_clade-1"/>
</dbReference>
<accession>A0A7I7S8N0</accession>
<keyword evidence="1" id="KW-0378">Hydrolase</keyword>
<dbReference type="Pfam" id="PF00300">
    <property type="entry name" value="His_Phos_1"/>
    <property type="match status" value="1"/>
</dbReference>
<dbReference type="SMART" id="SM00855">
    <property type="entry name" value="PGAM"/>
    <property type="match status" value="1"/>
</dbReference>